<dbReference type="InParanoid" id="A0A1X7TCN4"/>
<dbReference type="EC" id="2.7.10.2" evidence="9"/>
<comment type="catalytic activity">
    <reaction evidence="6 9">
        <text>L-tyrosyl-[protein] + ATP = O-phospho-L-tyrosyl-[protein] + ADP + H(+)</text>
        <dbReference type="Rhea" id="RHEA:10596"/>
        <dbReference type="Rhea" id="RHEA-COMP:10136"/>
        <dbReference type="Rhea" id="RHEA-COMP:20101"/>
        <dbReference type="ChEBI" id="CHEBI:15378"/>
        <dbReference type="ChEBI" id="CHEBI:30616"/>
        <dbReference type="ChEBI" id="CHEBI:46858"/>
        <dbReference type="ChEBI" id="CHEBI:61978"/>
        <dbReference type="ChEBI" id="CHEBI:456216"/>
        <dbReference type="EC" id="2.7.10.2"/>
    </reaction>
</comment>
<dbReference type="SUPFAM" id="SSF55550">
    <property type="entry name" value="SH2 domain"/>
    <property type="match status" value="1"/>
</dbReference>
<dbReference type="Gene3D" id="1.10.510.10">
    <property type="entry name" value="Transferase(Phosphotransferase) domain 1"/>
    <property type="match status" value="2"/>
</dbReference>
<dbReference type="InterPro" id="IPR008266">
    <property type="entry name" value="Tyr_kinase_AS"/>
</dbReference>
<keyword evidence="1 9" id="KW-0808">Transferase</keyword>
<dbReference type="InterPro" id="IPR017441">
    <property type="entry name" value="Protein_kinase_ATP_BS"/>
</dbReference>
<proteinExistence type="inferred from homology"/>
<comment type="similarity">
    <text evidence="9">Belongs to the protein kinase superfamily. Tyr protein kinase family.</text>
</comment>
<dbReference type="SMART" id="SM00252">
    <property type="entry name" value="SH2"/>
    <property type="match status" value="1"/>
</dbReference>
<evidence type="ECO:0000256" key="2">
    <source>
        <dbReference type="ARBA" id="ARBA00022741"/>
    </source>
</evidence>
<evidence type="ECO:0000256" key="1">
    <source>
        <dbReference type="ARBA" id="ARBA00022679"/>
    </source>
</evidence>
<dbReference type="Pfam" id="PF00017">
    <property type="entry name" value="SH2"/>
    <property type="match status" value="1"/>
</dbReference>
<protein>
    <recommendedName>
        <fullName evidence="9">Tyrosine-protein kinase</fullName>
        <ecNumber evidence="9">2.7.10.2</ecNumber>
    </recommendedName>
</protein>
<dbReference type="GO" id="GO:0005524">
    <property type="term" value="F:ATP binding"/>
    <property type="evidence" value="ECO:0007669"/>
    <property type="project" value="UniProtKB-UniRule"/>
</dbReference>
<evidence type="ECO:0000256" key="5">
    <source>
        <dbReference type="ARBA" id="ARBA00023137"/>
    </source>
</evidence>
<dbReference type="InterPro" id="IPR000719">
    <property type="entry name" value="Prot_kinase_dom"/>
</dbReference>
<accession>A0A1X7TCN4</accession>
<dbReference type="AlphaFoldDB" id="A0A1X7TCN4"/>
<evidence type="ECO:0000259" key="12">
    <source>
        <dbReference type="PROSITE" id="PS50011"/>
    </source>
</evidence>
<dbReference type="PROSITE" id="PS50011">
    <property type="entry name" value="PROTEIN_KINASE_DOM"/>
    <property type="match status" value="2"/>
</dbReference>
<dbReference type="InterPro" id="IPR000980">
    <property type="entry name" value="SH2"/>
</dbReference>
<dbReference type="InterPro" id="IPR011009">
    <property type="entry name" value="Kinase-like_dom_sf"/>
</dbReference>
<evidence type="ECO:0000256" key="8">
    <source>
        <dbReference type="PROSITE-ProRule" id="PRU10141"/>
    </source>
</evidence>
<evidence type="ECO:0000259" key="11">
    <source>
        <dbReference type="PROSITE" id="PS50001"/>
    </source>
</evidence>
<dbReference type="OrthoDB" id="10261027at2759"/>
<dbReference type="PROSITE" id="PS50001">
    <property type="entry name" value="SH2"/>
    <property type="match status" value="1"/>
</dbReference>
<keyword evidence="4 8" id="KW-0067">ATP-binding</keyword>
<dbReference type="InterPro" id="IPR001245">
    <property type="entry name" value="Ser-Thr/Tyr_kinase_cat_dom"/>
</dbReference>
<evidence type="ECO:0000256" key="4">
    <source>
        <dbReference type="ARBA" id="ARBA00022840"/>
    </source>
</evidence>
<dbReference type="Gene3D" id="3.30.505.10">
    <property type="entry name" value="SH2 domain"/>
    <property type="match status" value="1"/>
</dbReference>
<keyword evidence="10" id="KW-0175">Coiled coil</keyword>
<dbReference type="GO" id="GO:0004715">
    <property type="term" value="F:non-membrane spanning protein tyrosine kinase activity"/>
    <property type="evidence" value="ECO:0007669"/>
    <property type="project" value="UniProtKB-EC"/>
</dbReference>
<keyword evidence="2 8" id="KW-0547">Nucleotide-binding</keyword>
<dbReference type="Pfam" id="PF07714">
    <property type="entry name" value="PK_Tyr_Ser-Thr"/>
    <property type="match status" value="1"/>
</dbReference>
<evidence type="ECO:0000256" key="3">
    <source>
        <dbReference type="ARBA" id="ARBA00022777"/>
    </source>
</evidence>
<keyword evidence="3 9" id="KW-0418">Kinase</keyword>
<dbReference type="Gene3D" id="3.10.20.90">
    <property type="entry name" value="Phosphatidylinositol 3-kinase Catalytic Subunit, Chain A, domain 1"/>
    <property type="match status" value="1"/>
</dbReference>
<feature type="domain" description="SH2" evidence="11">
    <location>
        <begin position="551"/>
        <end position="641"/>
    </location>
</feature>
<feature type="domain" description="Protein kinase" evidence="12">
    <location>
        <begin position="73"/>
        <end position="338"/>
    </location>
</feature>
<evidence type="ECO:0000313" key="13">
    <source>
        <dbReference type="EnsemblMetazoa" id="Aqu2.1.12115_001"/>
    </source>
</evidence>
<evidence type="ECO:0000256" key="9">
    <source>
        <dbReference type="RuleBase" id="RU362096"/>
    </source>
</evidence>
<evidence type="ECO:0000256" key="7">
    <source>
        <dbReference type="PROSITE-ProRule" id="PRU00191"/>
    </source>
</evidence>
<name>A0A1X7TCN4_AMPQE</name>
<dbReference type="PANTHER" id="PTHR24418">
    <property type="entry name" value="TYROSINE-PROTEIN KINASE"/>
    <property type="match status" value="1"/>
</dbReference>
<keyword evidence="7" id="KW-0727">SH2 domain</keyword>
<dbReference type="SUPFAM" id="SSF56112">
    <property type="entry name" value="Protein kinase-like (PK-like)"/>
    <property type="match status" value="2"/>
</dbReference>
<dbReference type="STRING" id="400682.A0A1X7TCN4"/>
<feature type="binding site" evidence="8">
    <location>
        <position position="101"/>
    </location>
    <ligand>
        <name>ATP</name>
        <dbReference type="ChEBI" id="CHEBI:30616"/>
    </ligand>
</feature>
<evidence type="ECO:0000256" key="10">
    <source>
        <dbReference type="SAM" id="Coils"/>
    </source>
</evidence>
<feature type="domain" description="Protein kinase" evidence="12">
    <location>
        <begin position="668"/>
        <end position="909"/>
    </location>
</feature>
<dbReference type="InterPro" id="IPR036860">
    <property type="entry name" value="SH2_dom_sf"/>
</dbReference>
<keyword evidence="5 9" id="KW-0829">Tyrosine-protein kinase</keyword>
<dbReference type="Pfam" id="PF00069">
    <property type="entry name" value="Pkinase"/>
    <property type="match status" value="1"/>
</dbReference>
<dbReference type="InterPro" id="IPR050198">
    <property type="entry name" value="Non-receptor_tyrosine_kinases"/>
</dbReference>
<reference evidence="13" key="1">
    <citation type="submission" date="2017-05" db="UniProtKB">
        <authorList>
            <consortium name="EnsemblMetazoa"/>
        </authorList>
    </citation>
    <scope>IDENTIFICATION</scope>
</reference>
<feature type="coiled-coil region" evidence="10">
    <location>
        <begin position="354"/>
        <end position="463"/>
    </location>
</feature>
<evidence type="ECO:0000256" key="6">
    <source>
        <dbReference type="ARBA" id="ARBA00051245"/>
    </source>
</evidence>
<dbReference type="PROSITE" id="PS00107">
    <property type="entry name" value="PROTEIN_KINASE_ATP"/>
    <property type="match status" value="1"/>
</dbReference>
<dbReference type="PROSITE" id="PS00109">
    <property type="entry name" value="PROTEIN_KINASE_TYR"/>
    <property type="match status" value="1"/>
</dbReference>
<sequence>MKQQFKISDTTECRIWECDFTGKYDLLTDFQQTVSDAVIGQISTVIIALDLLPERQGKMDRAQLQPLLLPDLKETGKELGRGAYGVVTEVIVSGTICAAKKLHPAIVQGHTLRRFGDEVLLHSQQRHPNIVQLIGVYYPSHSQLPMLVMEYLPLSLTQCLERAEELPLQMKYSILLDVAKGLCYLHGKRPPIVHRDLTANNVLLTSSYSAKISDLGVSRLADTFKKHHLTTAPGNAMVMPPEALEDNPVYDHKLDVFSYGCLILHVLTGQFPQPTNQFVQEPGRSSFLMVSEWDRRSSYIEDIPKENELLPLAKDCLTDESTGRPEMIECYQFVEQILSKYPKMKSATELMKDNEAAEKRICELDAEIKELKAEKIEKDKLEKQLTADNERLTGNYDQLNKKLKNILSQVTGLQNAHSLKEKEFNDSTRVLKEIIRSRDEQLVKQQEDNMELLKKREADLKEEHLIELAAMKEESEAKLLSATKKHDQQLSEVREECEVKVAEVVKEFMESSQTLKDTAAQQQSTPMTVGRNEAFITNSYFIKAGLESEIWFFPKLSRARAENILKQENKEGAFVVRISSQEKHYTLSICHKGQAMHYLIRIDEEKKYYIYNMHRFPTVTELIEYHKLNGGGLPTRLRQPPALLVPNQPALRVSSAFDDKWRIDKSELSLGKELGSGQFKRVVAGQWRNEVDVAIKIMEGALNEDDLIKEAILMQKFQHDNLVKLCGVCIRQRSVYIITELMVNGSLLQYLCNNQRLVNKTDILLDMAIQICATMKFLEQSGFIHRNLPARNCQVGYSNIVKVGGFSSARFVPDDEYEASVGVKYAVRWSPPEVITHARYSNILLWELWSGSNNPYPAFSNIQVLDQIERGYRLEKPKLCPYKVYALMRRSWRIGKRYDTHYMCMHVLP</sequence>
<organism evidence="13">
    <name type="scientific">Amphimedon queenslandica</name>
    <name type="common">Sponge</name>
    <dbReference type="NCBI Taxonomy" id="400682"/>
    <lineage>
        <taxon>Eukaryota</taxon>
        <taxon>Metazoa</taxon>
        <taxon>Porifera</taxon>
        <taxon>Demospongiae</taxon>
        <taxon>Heteroscleromorpha</taxon>
        <taxon>Haplosclerida</taxon>
        <taxon>Niphatidae</taxon>
        <taxon>Amphimedon</taxon>
    </lineage>
</organism>
<dbReference type="EnsemblMetazoa" id="Aqu2.1.12115_001">
    <property type="protein sequence ID" value="Aqu2.1.12115_001"/>
    <property type="gene ID" value="Aqu2.1.12115"/>
</dbReference>
<dbReference type="eggNOG" id="KOG0197">
    <property type="taxonomic scope" value="Eukaryota"/>
</dbReference>